<reference evidence="1" key="1">
    <citation type="journal article" date="2014" name="Front. Microbiol.">
        <title>High frequency of phylogenetically diverse reductive dehalogenase-homologous genes in deep subseafloor sedimentary metagenomes.</title>
        <authorList>
            <person name="Kawai M."/>
            <person name="Futagami T."/>
            <person name="Toyoda A."/>
            <person name="Takaki Y."/>
            <person name="Nishi S."/>
            <person name="Hori S."/>
            <person name="Arai W."/>
            <person name="Tsubouchi T."/>
            <person name="Morono Y."/>
            <person name="Uchiyama I."/>
            <person name="Ito T."/>
            <person name="Fujiyama A."/>
            <person name="Inagaki F."/>
            <person name="Takami H."/>
        </authorList>
    </citation>
    <scope>NUCLEOTIDE SEQUENCE</scope>
    <source>
        <strain evidence="1">Expedition CK06-06</strain>
    </source>
</reference>
<accession>X0Y688</accession>
<gene>
    <name evidence="1" type="ORF">S01H1_82662</name>
</gene>
<comment type="caution">
    <text evidence="1">The sequence shown here is derived from an EMBL/GenBank/DDBJ whole genome shotgun (WGS) entry which is preliminary data.</text>
</comment>
<dbReference type="InterPro" id="IPR051463">
    <property type="entry name" value="Peptidase_U62_metallo"/>
</dbReference>
<sequence length="57" mass="6078">TGITPEFWDSCDAVCGHEAWRLWGTPNCGKGQPGQTARVGHGVAPARFRNVQVGVKA</sequence>
<dbReference type="AlphaFoldDB" id="X0Y688"/>
<protein>
    <recommendedName>
        <fullName evidence="2">TldD/PmbA family protein</fullName>
    </recommendedName>
</protein>
<dbReference type="GO" id="GO:0005829">
    <property type="term" value="C:cytosol"/>
    <property type="evidence" value="ECO:0007669"/>
    <property type="project" value="TreeGrafter"/>
</dbReference>
<name>X0Y688_9ZZZZ</name>
<proteinExistence type="predicted"/>
<organism evidence="1">
    <name type="scientific">marine sediment metagenome</name>
    <dbReference type="NCBI Taxonomy" id="412755"/>
    <lineage>
        <taxon>unclassified sequences</taxon>
        <taxon>metagenomes</taxon>
        <taxon>ecological metagenomes</taxon>
    </lineage>
</organism>
<evidence type="ECO:0000313" key="1">
    <source>
        <dbReference type="EMBL" id="GAG51275.1"/>
    </source>
</evidence>
<evidence type="ECO:0008006" key="2">
    <source>
        <dbReference type="Google" id="ProtNLM"/>
    </source>
</evidence>
<dbReference type="PANTHER" id="PTHR30624:SF10">
    <property type="entry name" value="CONSERVED PROTEIN"/>
    <property type="match status" value="1"/>
</dbReference>
<feature type="non-terminal residue" evidence="1">
    <location>
        <position position="1"/>
    </location>
</feature>
<dbReference type="EMBL" id="BARS01056065">
    <property type="protein sequence ID" value="GAG51275.1"/>
    <property type="molecule type" value="Genomic_DNA"/>
</dbReference>
<dbReference type="PANTHER" id="PTHR30624">
    <property type="entry name" value="UNCHARACTERIZED PROTEIN TLDD AND PMBA"/>
    <property type="match status" value="1"/>
</dbReference>